<dbReference type="Proteomes" id="UP000308730">
    <property type="component" value="Unassembled WGS sequence"/>
</dbReference>
<dbReference type="Pfam" id="PF01284">
    <property type="entry name" value="MARVEL"/>
    <property type="match status" value="1"/>
</dbReference>
<accession>A0A4S4MMB4</accession>
<organism evidence="7 8">
    <name type="scientific">Antrodiella citrinella</name>
    <dbReference type="NCBI Taxonomy" id="2447956"/>
    <lineage>
        <taxon>Eukaryota</taxon>
        <taxon>Fungi</taxon>
        <taxon>Dikarya</taxon>
        <taxon>Basidiomycota</taxon>
        <taxon>Agaricomycotina</taxon>
        <taxon>Agaricomycetes</taxon>
        <taxon>Polyporales</taxon>
        <taxon>Steccherinaceae</taxon>
        <taxon>Antrodiella</taxon>
    </lineage>
</organism>
<feature type="domain" description="MARVEL" evidence="6">
    <location>
        <begin position="12"/>
        <end position="145"/>
    </location>
</feature>
<dbReference type="OrthoDB" id="2117453at2759"/>
<dbReference type="EMBL" id="SGPM01000306">
    <property type="protein sequence ID" value="THH26835.1"/>
    <property type="molecule type" value="Genomic_DNA"/>
</dbReference>
<feature type="transmembrane region" description="Helical" evidence="5">
    <location>
        <begin position="12"/>
        <end position="35"/>
    </location>
</feature>
<dbReference type="InterPro" id="IPR008253">
    <property type="entry name" value="Marvel"/>
</dbReference>
<comment type="caution">
    <text evidence="7">The sequence shown here is derived from an EMBL/GenBank/DDBJ whole genome shotgun (WGS) entry which is preliminary data.</text>
</comment>
<sequence>MSSRFDSHIRRGQPITMALLIFFAIIELAIASWLTARFNQHHNFLSNAVRDRTRFIVFCSVWTIVVATLYMFAFLRASGSILASVGSHGIFLFITWVFWLSAAASITAAYSGGLSCSQHFVYCGQQNAQEGFAWILWILTTFALVMLIFRGVAASRRGDGFRGGLIA</sequence>
<feature type="transmembrane region" description="Helical" evidence="5">
    <location>
        <begin position="55"/>
        <end position="77"/>
    </location>
</feature>
<name>A0A4S4MMB4_9APHY</name>
<evidence type="ECO:0000256" key="4">
    <source>
        <dbReference type="ARBA" id="ARBA00023136"/>
    </source>
</evidence>
<evidence type="ECO:0000256" key="5">
    <source>
        <dbReference type="SAM" id="Phobius"/>
    </source>
</evidence>
<gene>
    <name evidence="7" type="ORF">EUX98_g7353</name>
</gene>
<feature type="transmembrane region" description="Helical" evidence="5">
    <location>
        <begin position="89"/>
        <end position="111"/>
    </location>
</feature>
<dbReference type="GO" id="GO:0016020">
    <property type="term" value="C:membrane"/>
    <property type="evidence" value="ECO:0007669"/>
    <property type="project" value="UniProtKB-SubCell"/>
</dbReference>
<keyword evidence="3 5" id="KW-1133">Transmembrane helix</keyword>
<evidence type="ECO:0000259" key="6">
    <source>
        <dbReference type="Pfam" id="PF01284"/>
    </source>
</evidence>
<evidence type="ECO:0000256" key="3">
    <source>
        <dbReference type="ARBA" id="ARBA00022989"/>
    </source>
</evidence>
<evidence type="ECO:0000313" key="7">
    <source>
        <dbReference type="EMBL" id="THH26835.1"/>
    </source>
</evidence>
<evidence type="ECO:0000256" key="1">
    <source>
        <dbReference type="ARBA" id="ARBA00004141"/>
    </source>
</evidence>
<proteinExistence type="predicted"/>
<feature type="transmembrane region" description="Helical" evidence="5">
    <location>
        <begin position="131"/>
        <end position="153"/>
    </location>
</feature>
<evidence type="ECO:0000313" key="8">
    <source>
        <dbReference type="Proteomes" id="UP000308730"/>
    </source>
</evidence>
<keyword evidence="4 5" id="KW-0472">Membrane</keyword>
<protein>
    <recommendedName>
        <fullName evidence="6">MARVEL domain-containing protein</fullName>
    </recommendedName>
</protein>
<keyword evidence="8" id="KW-1185">Reference proteome</keyword>
<dbReference type="AlphaFoldDB" id="A0A4S4MMB4"/>
<reference evidence="7 8" key="1">
    <citation type="submission" date="2019-02" db="EMBL/GenBank/DDBJ databases">
        <title>Genome sequencing of the rare red list fungi Antrodiella citrinella (Flaviporus citrinellus).</title>
        <authorList>
            <person name="Buettner E."/>
            <person name="Kellner H."/>
        </authorList>
    </citation>
    <scope>NUCLEOTIDE SEQUENCE [LARGE SCALE GENOMIC DNA]</scope>
    <source>
        <strain evidence="7 8">DSM 108506</strain>
    </source>
</reference>
<comment type="subcellular location">
    <subcellularLocation>
        <location evidence="1">Membrane</location>
        <topology evidence="1">Multi-pass membrane protein</topology>
    </subcellularLocation>
</comment>
<keyword evidence="2 5" id="KW-0812">Transmembrane</keyword>
<evidence type="ECO:0000256" key="2">
    <source>
        <dbReference type="ARBA" id="ARBA00022692"/>
    </source>
</evidence>